<proteinExistence type="predicted"/>
<dbReference type="InterPro" id="IPR016181">
    <property type="entry name" value="Acyl_CoA_acyltransferase"/>
</dbReference>
<dbReference type="GO" id="GO:0016747">
    <property type="term" value="F:acyltransferase activity, transferring groups other than amino-acyl groups"/>
    <property type="evidence" value="ECO:0007669"/>
    <property type="project" value="InterPro"/>
</dbReference>
<accession>A0A2A2D7V3</accession>
<evidence type="ECO:0000259" key="1">
    <source>
        <dbReference type="PROSITE" id="PS51186"/>
    </source>
</evidence>
<reference evidence="2 3" key="1">
    <citation type="submission" date="2017-08" db="EMBL/GenBank/DDBJ databases">
        <title>Genome sequence of Streptomyces albireticuli NRRL B-1670.</title>
        <authorList>
            <person name="Graham D.E."/>
            <person name="Mahan K.M."/>
            <person name="Klingeman D.M."/>
            <person name="Hettich R.L."/>
            <person name="Parry R.J."/>
            <person name="Spain J.C."/>
        </authorList>
    </citation>
    <scope>NUCLEOTIDE SEQUENCE [LARGE SCALE GENOMIC DNA]</scope>
    <source>
        <strain evidence="2 3">NRRL B-1670</strain>
    </source>
</reference>
<dbReference type="PROSITE" id="PS51186">
    <property type="entry name" value="GNAT"/>
    <property type="match status" value="1"/>
</dbReference>
<keyword evidence="3" id="KW-1185">Reference proteome</keyword>
<keyword evidence="2" id="KW-0808">Transferase</keyword>
<protein>
    <submittedName>
        <fullName evidence="2">GNAT family N-acetyltransferase</fullName>
    </submittedName>
</protein>
<feature type="domain" description="N-acetyltransferase" evidence="1">
    <location>
        <begin position="3"/>
        <end position="180"/>
    </location>
</feature>
<dbReference type="EMBL" id="NSJV01000233">
    <property type="protein sequence ID" value="PAU48553.1"/>
    <property type="molecule type" value="Genomic_DNA"/>
</dbReference>
<dbReference type="Gene3D" id="3.40.630.30">
    <property type="match status" value="1"/>
</dbReference>
<evidence type="ECO:0000313" key="3">
    <source>
        <dbReference type="Proteomes" id="UP000218944"/>
    </source>
</evidence>
<name>A0A2A2D7V3_9ACTN</name>
<dbReference type="SUPFAM" id="SSF55729">
    <property type="entry name" value="Acyl-CoA N-acyltransferases (Nat)"/>
    <property type="match status" value="1"/>
</dbReference>
<dbReference type="AlphaFoldDB" id="A0A2A2D7V3"/>
<gene>
    <name evidence="2" type="ORF">CK936_12705</name>
</gene>
<comment type="caution">
    <text evidence="2">The sequence shown here is derived from an EMBL/GenBank/DDBJ whole genome shotgun (WGS) entry which is preliminary data.</text>
</comment>
<dbReference type="Proteomes" id="UP000218944">
    <property type="component" value="Unassembled WGS sequence"/>
</dbReference>
<evidence type="ECO:0000313" key="2">
    <source>
        <dbReference type="EMBL" id="PAU48553.1"/>
    </source>
</evidence>
<organism evidence="2 3">
    <name type="scientific">Streptomyces albireticuli</name>
    <dbReference type="NCBI Taxonomy" id="1940"/>
    <lineage>
        <taxon>Bacteria</taxon>
        <taxon>Bacillati</taxon>
        <taxon>Actinomycetota</taxon>
        <taxon>Actinomycetes</taxon>
        <taxon>Kitasatosporales</taxon>
        <taxon>Streptomycetaceae</taxon>
        <taxon>Streptomyces</taxon>
    </lineage>
</organism>
<dbReference type="InterPro" id="IPR000182">
    <property type="entry name" value="GNAT_dom"/>
</dbReference>
<sequence length="185" mass="20902">MTVLLRRYDHTHAPALRELLLDIHDDCYAASENPTFDSRDRFAWFVDRWSQRPGWDCVIGHDQAQGDQAVGFAYGAPLATGSPWWDKVTGLDADFTHETGTRTFAVSEVMVRPPWRKTGTATRLHDELLDGRPEERATLLVDSGHPKVQALYETWGYQAVGTTQPFDDAPVMTAMIRSLRRQQSG</sequence>